<protein>
    <submittedName>
        <fullName evidence="12">Methyl-accepting chemotaxis protein</fullName>
    </submittedName>
</protein>
<keyword evidence="8" id="KW-0807">Transducer</keyword>
<keyword evidence="5 9" id="KW-1133">Transmembrane helix</keyword>
<dbReference type="Gene3D" id="3.30.450.20">
    <property type="entry name" value="PAS domain"/>
    <property type="match status" value="1"/>
</dbReference>
<evidence type="ECO:0000256" key="8">
    <source>
        <dbReference type="PROSITE-ProRule" id="PRU00284"/>
    </source>
</evidence>
<evidence type="ECO:0000256" key="7">
    <source>
        <dbReference type="ARBA" id="ARBA00029447"/>
    </source>
</evidence>
<keyword evidence="6 9" id="KW-0472">Membrane</keyword>
<evidence type="ECO:0000259" key="10">
    <source>
        <dbReference type="PROSITE" id="PS50111"/>
    </source>
</evidence>
<dbReference type="InterPro" id="IPR003660">
    <property type="entry name" value="HAMP_dom"/>
</dbReference>
<name>A0A285F341_9FIRM</name>
<evidence type="ECO:0000256" key="5">
    <source>
        <dbReference type="ARBA" id="ARBA00022989"/>
    </source>
</evidence>
<dbReference type="CDD" id="cd06225">
    <property type="entry name" value="HAMP"/>
    <property type="match status" value="1"/>
</dbReference>
<dbReference type="RefSeq" id="WP_097016172.1">
    <property type="nucleotide sequence ID" value="NZ_OBDZ01000001.1"/>
</dbReference>
<keyword evidence="4 9" id="KW-0812">Transmembrane</keyword>
<feature type="domain" description="Methyl-accepting transducer" evidence="10">
    <location>
        <begin position="366"/>
        <end position="595"/>
    </location>
</feature>
<feature type="domain" description="HAMP" evidence="11">
    <location>
        <begin position="309"/>
        <end position="361"/>
    </location>
</feature>
<dbReference type="PANTHER" id="PTHR43531:SF11">
    <property type="entry name" value="METHYL-ACCEPTING CHEMOTAXIS PROTEIN 3"/>
    <property type="match status" value="1"/>
</dbReference>
<dbReference type="SUPFAM" id="SSF58104">
    <property type="entry name" value="Methyl-accepting chemotaxis protein (MCP) signaling domain"/>
    <property type="match status" value="1"/>
</dbReference>
<dbReference type="GO" id="GO:0004888">
    <property type="term" value="F:transmembrane signaling receptor activity"/>
    <property type="evidence" value="ECO:0007669"/>
    <property type="project" value="InterPro"/>
</dbReference>
<dbReference type="FunFam" id="1.10.287.950:FF:000001">
    <property type="entry name" value="Methyl-accepting chemotaxis sensory transducer"/>
    <property type="match status" value="1"/>
</dbReference>
<dbReference type="Pfam" id="PF00015">
    <property type="entry name" value="MCPsignal"/>
    <property type="match status" value="1"/>
</dbReference>
<evidence type="ECO:0000256" key="9">
    <source>
        <dbReference type="SAM" id="Phobius"/>
    </source>
</evidence>
<dbReference type="InterPro" id="IPR051310">
    <property type="entry name" value="MCP_chemotaxis"/>
</dbReference>
<accession>A0A285F341</accession>
<feature type="transmembrane region" description="Helical" evidence="9">
    <location>
        <begin position="292"/>
        <end position="311"/>
    </location>
</feature>
<keyword evidence="3" id="KW-0145">Chemotaxis</keyword>
<evidence type="ECO:0000256" key="4">
    <source>
        <dbReference type="ARBA" id="ARBA00022692"/>
    </source>
</evidence>
<dbReference type="Gene3D" id="1.10.287.950">
    <property type="entry name" value="Methyl-accepting chemotaxis protein"/>
    <property type="match status" value="1"/>
</dbReference>
<evidence type="ECO:0000313" key="13">
    <source>
        <dbReference type="Proteomes" id="UP000219573"/>
    </source>
</evidence>
<proteinExistence type="inferred from homology"/>
<dbReference type="SMART" id="SM00304">
    <property type="entry name" value="HAMP"/>
    <property type="match status" value="1"/>
</dbReference>
<evidence type="ECO:0000313" key="12">
    <source>
        <dbReference type="EMBL" id="SNY05717.1"/>
    </source>
</evidence>
<dbReference type="CDD" id="cd12912">
    <property type="entry name" value="PDC2_MCP_like"/>
    <property type="match status" value="1"/>
</dbReference>
<keyword evidence="2" id="KW-1003">Cell membrane</keyword>
<evidence type="ECO:0000256" key="2">
    <source>
        <dbReference type="ARBA" id="ARBA00022475"/>
    </source>
</evidence>
<reference evidence="13" key="1">
    <citation type="submission" date="2017-09" db="EMBL/GenBank/DDBJ databases">
        <authorList>
            <person name="Varghese N."/>
            <person name="Submissions S."/>
        </authorList>
    </citation>
    <scope>NUCLEOTIDE SEQUENCE [LARGE SCALE GENOMIC DNA]</scope>
    <source>
        <strain evidence="13">MSL47</strain>
    </source>
</reference>
<dbReference type="InterPro" id="IPR004090">
    <property type="entry name" value="Chemotax_Me-accpt_rcpt"/>
</dbReference>
<dbReference type="GO" id="GO:0006935">
    <property type="term" value="P:chemotaxis"/>
    <property type="evidence" value="ECO:0007669"/>
    <property type="project" value="UniProtKB-KW"/>
</dbReference>
<dbReference type="PROSITE" id="PS50885">
    <property type="entry name" value="HAMP"/>
    <property type="match status" value="1"/>
</dbReference>
<dbReference type="AlphaFoldDB" id="A0A285F341"/>
<dbReference type="PANTHER" id="PTHR43531">
    <property type="entry name" value="PROTEIN ICFG"/>
    <property type="match status" value="1"/>
</dbReference>
<dbReference type="PRINTS" id="PR00260">
    <property type="entry name" value="CHEMTRNSDUCR"/>
</dbReference>
<dbReference type="Pfam" id="PF02743">
    <property type="entry name" value="dCache_1"/>
    <property type="match status" value="1"/>
</dbReference>
<keyword evidence="13" id="KW-1185">Reference proteome</keyword>
<dbReference type="CDD" id="cd12914">
    <property type="entry name" value="PDC1_DGC_like"/>
    <property type="match status" value="1"/>
</dbReference>
<comment type="subcellular location">
    <subcellularLocation>
        <location evidence="1">Cell membrane</location>
        <topology evidence="1">Multi-pass membrane protein</topology>
    </subcellularLocation>
</comment>
<dbReference type="PROSITE" id="PS50111">
    <property type="entry name" value="CHEMOTAXIS_TRANSDUC_2"/>
    <property type="match status" value="1"/>
</dbReference>
<evidence type="ECO:0000259" key="11">
    <source>
        <dbReference type="PROSITE" id="PS50885"/>
    </source>
</evidence>
<organism evidence="12 13">
    <name type="scientific">Orenia metallireducens</name>
    <dbReference type="NCBI Taxonomy" id="1413210"/>
    <lineage>
        <taxon>Bacteria</taxon>
        <taxon>Bacillati</taxon>
        <taxon>Bacillota</taxon>
        <taxon>Clostridia</taxon>
        <taxon>Halanaerobiales</taxon>
        <taxon>Halobacteroidaceae</taxon>
        <taxon>Orenia</taxon>
    </lineage>
</organism>
<dbReference type="GO" id="GO:0005886">
    <property type="term" value="C:plasma membrane"/>
    <property type="evidence" value="ECO:0007669"/>
    <property type="project" value="UniProtKB-SubCell"/>
</dbReference>
<gene>
    <name evidence="12" type="ORF">SAMN06265827_101125</name>
</gene>
<dbReference type="CDD" id="cd11386">
    <property type="entry name" value="MCP_signal"/>
    <property type="match status" value="1"/>
</dbReference>
<evidence type="ECO:0000256" key="3">
    <source>
        <dbReference type="ARBA" id="ARBA00022500"/>
    </source>
</evidence>
<dbReference type="EMBL" id="OBDZ01000001">
    <property type="protein sequence ID" value="SNY05717.1"/>
    <property type="molecule type" value="Genomic_DNA"/>
</dbReference>
<evidence type="ECO:0000256" key="6">
    <source>
        <dbReference type="ARBA" id="ARBA00023136"/>
    </source>
</evidence>
<sequence length="674" mass="74824">MLEFLKRLITLRNKLLLFILVPIILVGVWNVQSINKLIVNNVTKMVESNGSENVKNGADVIANWLRSKENELLVMSKMVDLEEGWSVDEKRGWRVIKQLLKVDDSKKTDQFMLMDLAGKGWTSYAEKVVNLADRDYFQRAKASKGLVVSDPRKSELMDKDVVVITIPVKNANGKIIAYLGQSIPLVNLEEIVNGFKLGDVGYAYLVQQDGEIFAHPSEKRELSLLERGKEEGGVTKKIIAGEEGFGLYNLAGDKMYAFYHPIEGVNWSLVLTAPKAKLTSIVDMLIGEVSQGYLLLLIIIFIIIFLVTTNVSKNVKRIDQVLDKMAKGDFSHKIKVKGSSELSRMAHNINKVIDALGNTISSIKDFSLNIANSSDEIAEGNNELSDRTQNNASALEEVSATIEEINSSMQEVSSNSEDANRLSQNTMKSLKTGSDVVSDTIEAIGEISDHSERISEIIVTVNEIASQTNLLALNAAVEAARANENGKGFAVVADEVRSLAERTAESANEIEKLIKSIIKKILHGNNLVNETGSTLKDIVENSKEVHKAIRNISISTGEQASAIEQTQQALEEINQGTQDNAAMVEEIASSSEELNRESVEMAKLVEKFKVRKIKQEKIELLNLIKEQLEKQGSIKKKRGNKQANQEIKELEEIDLSELDLSKLDLDREDLEIDF</sequence>
<dbReference type="GO" id="GO:0007165">
    <property type="term" value="P:signal transduction"/>
    <property type="evidence" value="ECO:0007669"/>
    <property type="project" value="UniProtKB-KW"/>
</dbReference>
<dbReference type="Proteomes" id="UP000219573">
    <property type="component" value="Unassembled WGS sequence"/>
</dbReference>
<evidence type="ECO:0000256" key="1">
    <source>
        <dbReference type="ARBA" id="ARBA00004651"/>
    </source>
</evidence>
<dbReference type="SMART" id="SM00283">
    <property type="entry name" value="MA"/>
    <property type="match status" value="1"/>
</dbReference>
<dbReference type="InterPro" id="IPR033479">
    <property type="entry name" value="dCache_1"/>
</dbReference>
<comment type="similarity">
    <text evidence="7">Belongs to the methyl-accepting chemotaxis (MCP) protein family.</text>
</comment>
<dbReference type="InterPro" id="IPR004089">
    <property type="entry name" value="MCPsignal_dom"/>
</dbReference>
<dbReference type="Pfam" id="PF00672">
    <property type="entry name" value="HAMP"/>
    <property type="match status" value="1"/>
</dbReference>